<dbReference type="InterPro" id="IPR034660">
    <property type="entry name" value="DinB/YfiT-like"/>
</dbReference>
<gene>
    <name evidence="1" type="ORF">C7378_0041</name>
</gene>
<dbReference type="OrthoDB" id="2599194at2"/>
<sequence length="155" mass="17724">MPPHPSLSHPAQQQQIAARVAVVTPVTPARWGRMNSLEMLCHLTEAFRLVLKERPTSRRRSLLRNAAGRYLALRSPLPWAHGYPTLPALDMKRTGVPDVGFEDKRNELVALLVRFSAATPQELLAEHPIFGPMTFEEWMIWGYRHTDHHLRQFGC</sequence>
<evidence type="ECO:0000313" key="1">
    <source>
        <dbReference type="EMBL" id="TCK75062.1"/>
    </source>
</evidence>
<dbReference type="EMBL" id="SMGK01000001">
    <property type="protein sequence ID" value="TCK75062.1"/>
    <property type="molecule type" value="Genomic_DNA"/>
</dbReference>
<dbReference type="RefSeq" id="WP_131990545.1">
    <property type="nucleotide sequence ID" value="NZ_SMGK01000001.1"/>
</dbReference>
<name>A0A4R1L9V9_9BACT</name>
<evidence type="ECO:0008006" key="3">
    <source>
        <dbReference type="Google" id="ProtNLM"/>
    </source>
</evidence>
<organism evidence="1 2">
    <name type="scientific">Acidipila rosea</name>
    <dbReference type="NCBI Taxonomy" id="768535"/>
    <lineage>
        <taxon>Bacteria</taxon>
        <taxon>Pseudomonadati</taxon>
        <taxon>Acidobacteriota</taxon>
        <taxon>Terriglobia</taxon>
        <taxon>Terriglobales</taxon>
        <taxon>Acidobacteriaceae</taxon>
        <taxon>Acidipila</taxon>
    </lineage>
</organism>
<comment type="caution">
    <text evidence="1">The sequence shown here is derived from an EMBL/GenBank/DDBJ whole genome shotgun (WGS) entry which is preliminary data.</text>
</comment>
<dbReference type="Proteomes" id="UP000295210">
    <property type="component" value="Unassembled WGS sequence"/>
</dbReference>
<protein>
    <recommendedName>
        <fullName evidence="3">DinB family protein</fullName>
    </recommendedName>
</protein>
<dbReference type="SUPFAM" id="SSF109854">
    <property type="entry name" value="DinB/YfiT-like putative metalloenzymes"/>
    <property type="match status" value="1"/>
</dbReference>
<dbReference type="AlphaFoldDB" id="A0A4R1L9V9"/>
<reference evidence="1 2" key="1">
    <citation type="submission" date="2019-03" db="EMBL/GenBank/DDBJ databases">
        <title>Genomic Encyclopedia of Type Strains, Phase IV (KMG-IV): sequencing the most valuable type-strain genomes for metagenomic binning, comparative biology and taxonomic classification.</title>
        <authorList>
            <person name="Goeker M."/>
        </authorList>
    </citation>
    <scope>NUCLEOTIDE SEQUENCE [LARGE SCALE GENOMIC DNA]</scope>
    <source>
        <strain evidence="1 2">DSM 103428</strain>
    </source>
</reference>
<accession>A0A4R1L9V9</accession>
<evidence type="ECO:0000313" key="2">
    <source>
        <dbReference type="Proteomes" id="UP000295210"/>
    </source>
</evidence>
<keyword evidence="2" id="KW-1185">Reference proteome</keyword>
<proteinExistence type="predicted"/>
<dbReference type="Gene3D" id="1.20.120.450">
    <property type="entry name" value="dinb family like domain"/>
    <property type="match status" value="1"/>
</dbReference>